<reference evidence="2 3" key="1">
    <citation type="journal article" date="2024" name="J. Plant Pathol.">
        <title>Sequence and assembly of the genome of Seiridium unicorne, isolate CBS 538.82, causal agent of cypress canker disease.</title>
        <authorList>
            <person name="Scali E."/>
            <person name="Rocca G.D."/>
            <person name="Danti R."/>
            <person name="Garbelotto M."/>
            <person name="Barberini S."/>
            <person name="Baroncelli R."/>
            <person name="Emiliani G."/>
        </authorList>
    </citation>
    <scope>NUCLEOTIDE SEQUENCE [LARGE SCALE GENOMIC DNA]</scope>
    <source>
        <strain evidence="2 3">BM-138-508</strain>
    </source>
</reference>
<dbReference type="EMBL" id="JARVKF010000363">
    <property type="protein sequence ID" value="KAK9418654.1"/>
    <property type="molecule type" value="Genomic_DNA"/>
</dbReference>
<protein>
    <submittedName>
        <fullName evidence="2">Uncharacterized protein</fullName>
    </submittedName>
</protein>
<comment type="caution">
    <text evidence="2">The sequence shown here is derived from an EMBL/GenBank/DDBJ whole genome shotgun (WGS) entry which is preliminary data.</text>
</comment>
<gene>
    <name evidence="2" type="ORF">SUNI508_07911</name>
</gene>
<sequence>MTGSIDDVQSCGLPDLSKRPIAMASRTPDASNERDEDLRYPPPRPRGRGLPRMRSHRAFPSQWVRLSNIAEKRLGRARRRTFMQLIYTILGMKRAAWPVHLCRPSFGPQLLGVAAVRRYEKAGRFGLGEETAPMRLGSSHRLSIDPWFRGSLRRFEDPNGAR</sequence>
<dbReference type="Proteomes" id="UP001408356">
    <property type="component" value="Unassembled WGS sequence"/>
</dbReference>
<accession>A0ABR2UVE0</accession>
<proteinExistence type="predicted"/>
<organism evidence="2 3">
    <name type="scientific">Seiridium unicorne</name>
    <dbReference type="NCBI Taxonomy" id="138068"/>
    <lineage>
        <taxon>Eukaryota</taxon>
        <taxon>Fungi</taxon>
        <taxon>Dikarya</taxon>
        <taxon>Ascomycota</taxon>
        <taxon>Pezizomycotina</taxon>
        <taxon>Sordariomycetes</taxon>
        <taxon>Xylariomycetidae</taxon>
        <taxon>Amphisphaeriales</taxon>
        <taxon>Sporocadaceae</taxon>
        <taxon>Seiridium</taxon>
    </lineage>
</organism>
<feature type="region of interest" description="Disordered" evidence="1">
    <location>
        <begin position="1"/>
        <end position="54"/>
    </location>
</feature>
<evidence type="ECO:0000313" key="2">
    <source>
        <dbReference type="EMBL" id="KAK9418654.1"/>
    </source>
</evidence>
<evidence type="ECO:0000256" key="1">
    <source>
        <dbReference type="SAM" id="MobiDB-lite"/>
    </source>
</evidence>
<feature type="compositionally biased region" description="Basic residues" evidence="1">
    <location>
        <begin position="45"/>
        <end position="54"/>
    </location>
</feature>
<keyword evidence="3" id="KW-1185">Reference proteome</keyword>
<name>A0ABR2UVE0_9PEZI</name>
<evidence type="ECO:0000313" key="3">
    <source>
        <dbReference type="Proteomes" id="UP001408356"/>
    </source>
</evidence>